<comment type="caution">
    <text evidence="5">The sequence shown here is derived from an EMBL/GenBank/DDBJ whole genome shotgun (WGS) entry which is preliminary data.</text>
</comment>
<protein>
    <recommendedName>
        <fullName evidence="4">Crinkler effector protein N-terminal domain-containing protein</fullName>
    </recommendedName>
</protein>
<dbReference type="EMBL" id="LLXI01008238">
    <property type="protein sequence ID" value="PKY62862.1"/>
    <property type="molecule type" value="Genomic_DNA"/>
</dbReference>
<evidence type="ECO:0000259" key="4">
    <source>
        <dbReference type="Pfam" id="PF20147"/>
    </source>
</evidence>
<evidence type="ECO:0000256" key="3">
    <source>
        <dbReference type="ARBA" id="ARBA00022525"/>
    </source>
</evidence>
<keyword evidence="6" id="KW-1185">Reference proteome</keyword>
<dbReference type="GO" id="GO:0005576">
    <property type="term" value="C:extracellular region"/>
    <property type="evidence" value="ECO:0007669"/>
    <property type="project" value="UniProtKB-SubCell"/>
</dbReference>
<reference evidence="5 6" key="1">
    <citation type="submission" date="2015-10" db="EMBL/GenBank/DDBJ databases">
        <title>Genome analyses suggest a sexual origin of heterokaryosis in a supposedly ancient asexual fungus.</title>
        <authorList>
            <person name="Ropars J."/>
            <person name="Sedzielewska K."/>
            <person name="Noel J."/>
            <person name="Charron P."/>
            <person name="Farinelli L."/>
            <person name="Marton T."/>
            <person name="Kruger M."/>
            <person name="Pelin A."/>
            <person name="Brachmann A."/>
            <person name="Corradi N."/>
        </authorList>
    </citation>
    <scope>NUCLEOTIDE SEQUENCE [LARGE SCALE GENOMIC DNA]</scope>
    <source>
        <strain evidence="5 6">A4</strain>
    </source>
</reference>
<gene>
    <name evidence="5" type="ORF">RhiirA4_490168</name>
</gene>
<dbReference type="GO" id="GO:0043657">
    <property type="term" value="C:host cell"/>
    <property type="evidence" value="ECO:0007669"/>
    <property type="project" value="UniProtKB-SubCell"/>
</dbReference>
<evidence type="ECO:0000313" key="5">
    <source>
        <dbReference type="EMBL" id="PKY62862.1"/>
    </source>
</evidence>
<dbReference type="Pfam" id="PF20147">
    <property type="entry name" value="Crinkler"/>
    <property type="match status" value="1"/>
</dbReference>
<keyword evidence="3" id="KW-0964">Secreted</keyword>
<evidence type="ECO:0000313" key="6">
    <source>
        <dbReference type="Proteomes" id="UP000234323"/>
    </source>
</evidence>
<dbReference type="InterPro" id="IPR045379">
    <property type="entry name" value="Crinkler_N"/>
</dbReference>
<organism evidence="5 6">
    <name type="scientific">Rhizophagus irregularis</name>
    <dbReference type="NCBI Taxonomy" id="588596"/>
    <lineage>
        <taxon>Eukaryota</taxon>
        <taxon>Fungi</taxon>
        <taxon>Fungi incertae sedis</taxon>
        <taxon>Mucoromycota</taxon>
        <taxon>Glomeromycotina</taxon>
        <taxon>Glomeromycetes</taxon>
        <taxon>Glomerales</taxon>
        <taxon>Glomeraceae</taxon>
        <taxon>Rhizophagus</taxon>
    </lineage>
</organism>
<sequence>MTITLFCRQRNELKKVIKAENVQTFANVDAKDIKLWKVTIPDDRDLSSNLTLQDHVEFLATREIGDYCSEKPHKKHIHILVEPPVSTTTSSEVLELREQLASLQV</sequence>
<feature type="domain" description="Crinkler effector protein N-terminal" evidence="4">
    <location>
        <begin position="11"/>
        <end position="82"/>
    </location>
</feature>
<accession>A0A2I1HVE2</accession>
<evidence type="ECO:0000256" key="1">
    <source>
        <dbReference type="ARBA" id="ARBA00004340"/>
    </source>
</evidence>
<proteinExistence type="predicted"/>
<dbReference type="Proteomes" id="UP000234323">
    <property type="component" value="Unassembled WGS sequence"/>
</dbReference>
<dbReference type="AlphaFoldDB" id="A0A2I1HVE2"/>
<name>A0A2I1HVE2_9GLOM</name>
<comment type="subcellular location">
    <subcellularLocation>
        <location evidence="1">Host cell</location>
    </subcellularLocation>
    <subcellularLocation>
        <location evidence="2">Secreted</location>
    </subcellularLocation>
</comment>
<evidence type="ECO:0000256" key="2">
    <source>
        <dbReference type="ARBA" id="ARBA00004613"/>
    </source>
</evidence>